<feature type="region of interest" description="Disordered" evidence="2">
    <location>
        <begin position="178"/>
        <end position="212"/>
    </location>
</feature>
<dbReference type="Proteomes" id="UP000054988">
    <property type="component" value="Unassembled WGS sequence"/>
</dbReference>
<name>A0A0W0GCC6_MONRR</name>
<sequence length="774" mass="88427">MAPFQATADEISRTTRAIVAVLKKLNLDCCLVGSVACSAYGMTRTPNDIDMPTIQTSIPSPPKIPSLLIAYSSTVSRLCVMNIPDVPIRRIFIDDKLRPLMPFLPLLMLKLQAWMDHGESPKLHMRQKQPVDVRDIMELLNLAVTKYPDVKLRKEEGWLPGTFVNAARSRVKAFRYSSQTEVGPDGAPESQAKSQMELSPVRSGENEIPGSTNHITQSIIKGAFERLHSIEEQILRLEAERDELKKIIYHHKALLSPIQRIPRDVLAEIFIKCLPDDHFPSCNMNDIPLLLTVVCRSWRDLAFSTPRLWNKIHIYLPSTFYESLFPVLSGVVNERREGVRKWLDRSGSLPISFAVCAPLWHTIPPDILEQDTTHLSIRIMRLYEGFMSLLCQYSRRWNEVELRVPSSTLKFIGRQLDNNNMDTPDLLKVLNVTCLTEEPEELRASNLLDIRQLIQTPSLRALYLAFDGTESLSIPIRWENIVELQIWRPLSEGRLHLGTAMQILTRCSNNLRTCVLTIVSLQDPLQLFQDVQLPRLEELYIEFYEKVGDVSRLRDLYGAIIAPALVTLELSVIPHPEATPVSGTVDPPFRPLLERSRCNVLHLGLQIPYTGDVLTHWLRQLPSLSFLKVSEERQANVGCHTITSPLMHAFTDISDMLCPNIAEIHFESVHPSTAKDMLAFAQFRQRSHTAHVRPLKSFKVDFWKPIPEATDLSQLHVLRETGMVVRWRSPECREDVERKKMKAVPRDFGPTIVPHLFEDEDTELWTGEELRVLY</sequence>
<dbReference type="InterPro" id="IPR043519">
    <property type="entry name" value="NT_sf"/>
</dbReference>
<dbReference type="AlphaFoldDB" id="A0A0W0GCC6"/>
<proteinExistence type="predicted"/>
<evidence type="ECO:0000313" key="3">
    <source>
        <dbReference type="EMBL" id="KTB46183.1"/>
    </source>
</evidence>
<accession>A0A0W0GCC6</accession>
<comment type="caution">
    <text evidence="3">The sequence shown here is derived from an EMBL/GenBank/DDBJ whole genome shotgun (WGS) entry which is preliminary data.</text>
</comment>
<reference evidence="3 4" key="1">
    <citation type="submission" date="2015-12" db="EMBL/GenBank/DDBJ databases">
        <title>Draft genome sequence of Moniliophthora roreri, the causal agent of frosty pod rot of cacao.</title>
        <authorList>
            <person name="Aime M.C."/>
            <person name="Diaz-Valderrama J.R."/>
            <person name="Kijpornyongpan T."/>
            <person name="Phillips-Mora W."/>
        </authorList>
    </citation>
    <scope>NUCLEOTIDE SEQUENCE [LARGE SCALE GENOMIC DNA]</scope>
    <source>
        <strain evidence="3 4">MCA 2952</strain>
    </source>
</reference>
<dbReference type="SUPFAM" id="SSF81301">
    <property type="entry name" value="Nucleotidyltransferase"/>
    <property type="match status" value="1"/>
</dbReference>
<organism evidence="3 4">
    <name type="scientific">Moniliophthora roreri</name>
    <name type="common">Frosty pod rot fungus</name>
    <name type="synonym">Monilia roreri</name>
    <dbReference type="NCBI Taxonomy" id="221103"/>
    <lineage>
        <taxon>Eukaryota</taxon>
        <taxon>Fungi</taxon>
        <taxon>Dikarya</taxon>
        <taxon>Basidiomycota</taxon>
        <taxon>Agaricomycotina</taxon>
        <taxon>Agaricomycetes</taxon>
        <taxon>Agaricomycetidae</taxon>
        <taxon>Agaricales</taxon>
        <taxon>Marasmiineae</taxon>
        <taxon>Marasmiaceae</taxon>
        <taxon>Moniliophthora</taxon>
    </lineage>
</organism>
<dbReference type="Gene3D" id="1.20.1280.50">
    <property type="match status" value="1"/>
</dbReference>
<evidence type="ECO:0000256" key="2">
    <source>
        <dbReference type="SAM" id="MobiDB-lite"/>
    </source>
</evidence>
<keyword evidence="1" id="KW-0175">Coiled coil</keyword>
<gene>
    <name evidence="3" type="ORF">WG66_1242</name>
</gene>
<evidence type="ECO:0000256" key="1">
    <source>
        <dbReference type="SAM" id="Coils"/>
    </source>
</evidence>
<evidence type="ECO:0000313" key="4">
    <source>
        <dbReference type="Proteomes" id="UP000054988"/>
    </source>
</evidence>
<protein>
    <submittedName>
        <fullName evidence="3">Uncharacterized protein</fullName>
    </submittedName>
</protein>
<feature type="coiled-coil region" evidence="1">
    <location>
        <begin position="220"/>
        <end position="247"/>
    </location>
</feature>
<dbReference type="EMBL" id="LATX01000461">
    <property type="protein sequence ID" value="KTB46183.1"/>
    <property type="molecule type" value="Genomic_DNA"/>
</dbReference>
<dbReference type="Gene3D" id="3.30.460.40">
    <property type="match status" value="1"/>
</dbReference>
<dbReference type="eggNOG" id="ENOG502RC5S">
    <property type="taxonomic scope" value="Eukaryota"/>
</dbReference>